<dbReference type="Pfam" id="PF08281">
    <property type="entry name" value="Sigma70_r4_2"/>
    <property type="match status" value="1"/>
</dbReference>
<evidence type="ECO:0000259" key="7">
    <source>
        <dbReference type="Pfam" id="PF08281"/>
    </source>
</evidence>
<dbReference type="NCBIfam" id="TIGR02937">
    <property type="entry name" value="sigma70-ECF"/>
    <property type="match status" value="1"/>
</dbReference>
<dbReference type="InterPro" id="IPR052704">
    <property type="entry name" value="ECF_Sigma-70_Domain"/>
</dbReference>
<evidence type="ECO:0000256" key="4">
    <source>
        <dbReference type="ARBA" id="ARBA00023082"/>
    </source>
</evidence>
<dbReference type="Gene3D" id="3.10.450.50">
    <property type="match status" value="1"/>
</dbReference>
<evidence type="ECO:0000259" key="6">
    <source>
        <dbReference type="Pfam" id="PF04542"/>
    </source>
</evidence>
<protein>
    <submittedName>
        <fullName evidence="8">RNA polymerase sigma factor SigJ</fullName>
    </submittedName>
</protein>
<evidence type="ECO:0000256" key="1">
    <source>
        <dbReference type="ARBA" id="ARBA00010641"/>
    </source>
</evidence>
<dbReference type="InterPro" id="IPR036388">
    <property type="entry name" value="WH-like_DNA-bd_sf"/>
</dbReference>
<dbReference type="InterPro" id="IPR007627">
    <property type="entry name" value="RNA_pol_sigma70_r2"/>
</dbReference>
<accession>A0ABX1J6H9</accession>
<dbReference type="InterPro" id="IPR013325">
    <property type="entry name" value="RNA_pol_sigma_r2"/>
</dbReference>
<sequence>MDERGLAEFQTHRARLLGLAYRMLGELSEAEDIVQDAYLRWRTAHDVATPAAWLTTVVTNLCLSRLTSARARRERYVGPWLPEPLLTDDAHDPQDMAAQKDTLSLGFLVLLEKLSPPERAAFVLRTAFDYTHREIADILRIDEAHARQLYHRARARVGDPRRRFTTSPEQSAKLVERFLAASVDGDVAGLERVLTDDVTVWADGGGKVSAAARPIAGRGDVARYLAGLASTARGQAATFTMAEVNGAPSIFVWEGEALTAVLVPEVHGERIGGVRAILNPDKLAHLVRRSRQLLHSARSVPSRSSNTAR</sequence>
<keyword evidence="5" id="KW-0804">Transcription</keyword>
<dbReference type="NCBIfam" id="NF007214">
    <property type="entry name" value="PRK09636.1"/>
    <property type="match status" value="1"/>
</dbReference>
<dbReference type="EMBL" id="JAAXLS010000014">
    <property type="protein sequence ID" value="NKQ55363.1"/>
    <property type="molecule type" value="Genomic_DNA"/>
</dbReference>
<evidence type="ECO:0000256" key="5">
    <source>
        <dbReference type="ARBA" id="ARBA00023163"/>
    </source>
</evidence>
<dbReference type="Pfam" id="PF04542">
    <property type="entry name" value="Sigma70_r2"/>
    <property type="match status" value="1"/>
</dbReference>
<dbReference type="InterPro" id="IPR013324">
    <property type="entry name" value="RNA_pol_sigma_r3/r4-like"/>
</dbReference>
<dbReference type="Proteomes" id="UP000715441">
    <property type="component" value="Unassembled WGS sequence"/>
</dbReference>
<dbReference type="SUPFAM" id="SSF88659">
    <property type="entry name" value="Sigma3 and sigma4 domains of RNA polymerase sigma factors"/>
    <property type="match status" value="1"/>
</dbReference>
<dbReference type="Gene3D" id="1.10.10.10">
    <property type="entry name" value="Winged helix-like DNA-binding domain superfamily/Winged helix DNA-binding domain"/>
    <property type="match status" value="1"/>
</dbReference>
<gene>
    <name evidence="8" type="primary">sigJ</name>
    <name evidence="8" type="ORF">HFP15_20975</name>
</gene>
<comment type="similarity">
    <text evidence="1">Belongs to the sigma-70 factor family. ECF subfamily.</text>
</comment>
<reference evidence="8 9" key="1">
    <citation type="submission" date="2020-04" db="EMBL/GenBank/DDBJ databases">
        <title>Novel species.</title>
        <authorList>
            <person name="Teo W.F.A."/>
            <person name="Lipun K."/>
            <person name="Srisuk N."/>
            <person name="Duangmal K."/>
        </authorList>
    </citation>
    <scope>NUCLEOTIDE SEQUENCE [LARGE SCALE GENOMIC DNA]</scope>
    <source>
        <strain evidence="8 9">K13G38</strain>
    </source>
</reference>
<dbReference type="InterPro" id="IPR014284">
    <property type="entry name" value="RNA_pol_sigma-70_dom"/>
</dbReference>
<evidence type="ECO:0000313" key="9">
    <source>
        <dbReference type="Proteomes" id="UP000715441"/>
    </source>
</evidence>
<proteinExistence type="inferred from homology"/>
<dbReference type="SUPFAM" id="SSF88946">
    <property type="entry name" value="Sigma2 domain of RNA polymerase sigma factors"/>
    <property type="match status" value="1"/>
</dbReference>
<evidence type="ECO:0000313" key="8">
    <source>
        <dbReference type="EMBL" id="NKQ55363.1"/>
    </source>
</evidence>
<feature type="domain" description="RNA polymerase sigma-70 region 2" evidence="6">
    <location>
        <begin position="9"/>
        <end position="70"/>
    </location>
</feature>
<dbReference type="InterPro" id="IPR032710">
    <property type="entry name" value="NTF2-like_dom_sf"/>
</dbReference>
<dbReference type="PANTHER" id="PTHR30173">
    <property type="entry name" value="SIGMA 19 FACTOR"/>
    <property type="match status" value="1"/>
</dbReference>
<comment type="subunit">
    <text evidence="2">Interacts transiently with the RNA polymerase catalytic core formed by RpoA, RpoB, RpoC and RpoZ (2 alpha, 1 beta, 1 beta' and 1 omega subunit) to form the RNA polymerase holoenzyme that can initiate transcription.</text>
</comment>
<dbReference type="RefSeq" id="WP_168518223.1">
    <property type="nucleotide sequence ID" value="NZ_JAAXLS010000014.1"/>
</dbReference>
<keyword evidence="4" id="KW-0731">Sigma factor</keyword>
<dbReference type="InterPro" id="IPR013249">
    <property type="entry name" value="RNA_pol_sigma70_r4_t2"/>
</dbReference>
<keyword evidence="9" id="KW-1185">Reference proteome</keyword>
<name>A0ABX1J6H9_9PSEU</name>
<comment type="caution">
    <text evidence="8">The sequence shown here is derived from an EMBL/GenBank/DDBJ whole genome shotgun (WGS) entry which is preliminary data.</text>
</comment>
<evidence type="ECO:0000256" key="3">
    <source>
        <dbReference type="ARBA" id="ARBA00023015"/>
    </source>
</evidence>
<keyword evidence="3" id="KW-0805">Transcription regulation</keyword>
<dbReference type="SUPFAM" id="SSF54427">
    <property type="entry name" value="NTF2-like"/>
    <property type="match status" value="1"/>
</dbReference>
<feature type="domain" description="RNA polymerase sigma factor 70 region 4 type 2" evidence="7">
    <location>
        <begin position="108"/>
        <end position="156"/>
    </location>
</feature>
<dbReference type="Gene3D" id="1.10.1740.10">
    <property type="match status" value="1"/>
</dbReference>
<dbReference type="PANTHER" id="PTHR30173:SF36">
    <property type="entry name" value="ECF RNA POLYMERASE SIGMA FACTOR SIGJ"/>
    <property type="match status" value="1"/>
</dbReference>
<evidence type="ECO:0000256" key="2">
    <source>
        <dbReference type="ARBA" id="ARBA00011344"/>
    </source>
</evidence>
<organism evidence="8 9">
    <name type="scientific">Amycolatopsis acididurans</name>
    <dbReference type="NCBI Taxonomy" id="2724524"/>
    <lineage>
        <taxon>Bacteria</taxon>
        <taxon>Bacillati</taxon>
        <taxon>Actinomycetota</taxon>
        <taxon>Actinomycetes</taxon>
        <taxon>Pseudonocardiales</taxon>
        <taxon>Pseudonocardiaceae</taxon>
        <taxon>Amycolatopsis</taxon>
    </lineage>
</organism>